<keyword evidence="4 8" id="KW-0479">Metal-binding</keyword>
<evidence type="ECO:0000256" key="7">
    <source>
        <dbReference type="ARBA" id="ARBA00023033"/>
    </source>
</evidence>
<evidence type="ECO:0000256" key="4">
    <source>
        <dbReference type="ARBA" id="ARBA00022723"/>
    </source>
</evidence>
<evidence type="ECO:0000313" key="12">
    <source>
        <dbReference type="Proteomes" id="UP000019373"/>
    </source>
</evidence>
<dbReference type="RefSeq" id="XP_007802359.1">
    <property type="nucleotide sequence ID" value="XM_007804168.1"/>
</dbReference>
<dbReference type="Proteomes" id="UP000019373">
    <property type="component" value="Unassembled WGS sequence"/>
</dbReference>
<dbReference type="GO" id="GO:0020037">
    <property type="term" value="F:heme binding"/>
    <property type="evidence" value="ECO:0007669"/>
    <property type="project" value="InterPro"/>
</dbReference>
<comment type="cofactor">
    <cofactor evidence="1 8">
        <name>heme</name>
        <dbReference type="ChEBI" id="CHEBI:30413"/>
    </cofactor>
</comment>
<accession>U1HS32</accession>
<dbReference type="InterPro" id="IPR017972">
    <property type="entry name" value="Cyt_P450_CS"/>
</dbReference>
<keyword evidence="6 8" id="KW-0408">Iron</keyword>
<dbReference type="GeneID" id="19242326"/>
<keyword evidence="10" id="KW-0812">Transmembrane</keyword>
<dbReference type="Pfam" id="PF00067">
    <property type="entry name" value="p450"/>
    <property type="match status" value="1"/>
</dbReference>
<evidence type="ECO:0000256" key="2">
    <source>
        <dbReference type="ARBA" id="ARBA00010617"/>
    </source>
</evidence>
<dbReference type="PROSITE" id="PS00086">
    <property type="entry name" value="CYTOCHROME_P450"/>
    <property type="match status" value="1"/>
</dbReference>
<dbReference type="GO" id="GO:0016705">
    <property type="term" value="F:oxidoreductase activity, acting on paired donors, with incorporation or reduction of molecular oxygen"/>
    <property type="evidence" value="ECO:0007669"/>
    <property type="project" value="InterPro"/>
</dbReference>
<dbReference type="EMBL" id="KE721155">
    <property type="protein sequence ID" value="ERF71974.1"/>
    <property type="molecule type" value="Genomic_DNA"/>
</dbReference>
<evidence type="ECO:0000256" key="9">
    <source>
        <dbReference type="RuleBase" id="RU000461"/>
    </source>
</evidence>
<dbReference type="InterPro" id="IPR001128">
    <property type="entry name" value="Cyt_P450"/>
</dbReference>
<dbReference type="PANTHER" id="PTHR46206">
    <property type="entry name" value="CYTOCHROME P450"/>
    <property type="match status" value="1"/>
</dbReference>
<protein>
    <recommendedName>
        <fullName evidence="13">Cytochrome P450</fullName>
    </recommendedName>
</protein>
<dbReference type="InterPro" id="IPR036396">
    <property type="entry name" value="Cyt_P450_sf"/>
</dbReference>
<proteinExistence type="inferred from homology"/>
<dbReference type="PANTHER" id="PTHR46206:SF1">
    <property type="entry name" value="P450, PUTATIVE (EUROFUNG)-RELATED"/>
    <property type="match status" value="1"/>
</dbReference>
<dbReference type="SUPFAM" id="SSF48264">
    <property type="entry name" value="Cytochrome P450"/>
    <property type="match status" value="1"/>
</dbReference>
<evidence type="ECO:0000256" key="3">
    <source>
        <dbReference type="ARBA" id="ARBA00022617"/>
    </source>
</evidence>
<keyword evidence="3 8" id="KW-0349">Heme</keyword>
<dbReference type="PRINTS" id="PR00465">
    <property type="entry name" value="EP450IV"/>
</dbReference>
<evidence type="ECO:0000256" key="8">
    <source>
        <dbReference type="PIRSR" id="PIRSR602403-1"/>
    </source>
</evidence>
<evidence type="ECO:0000256" key="10">
    <source>
        <dbReference type="SAM" id="Phobius"/>
    </source>
</evidence>
<dbReference type="GO" id="GO:0004497">
    <property type="term" value="F:monooxygenase activity"/>
    <property type="evidence" value="ECO:0007669"/>
    <property type="project" value="UniProtKB-KW"/>
</dbReference>
<sequence length="504" mass="57493">MFSIFSVVYGLLLLCLLFTYFFHNLFLAGKVPKNLPWVGIKNQPLGWLRALAYTIPTLPEVLLDVHKQVGQPHLSAEPYPSLLVDANVEFPVQEPSCERLQLDYTLPFMTIISRPLYHRLLIKILTLKGGSVVAEIYDELQQTCDHELGLDTEQWKSVCVYDSMQHIVLTASNRMIIGPPLCRNKRYLTTICRYAQLIFPIGVLVRSFPLFVRPVVGRVFGIPALYLFAQYKRYNLPVIKQHLANIDHAAVDANHEFTPLNTFLTWYIEEARKTPQAREITKPETISSMLMAVNSAAVFSGTIIGTYILFNILASDPEHGTIENLRNEIERVLADANGEWSKATLAKMYRLDSVLRETLRFDPLDALTLQRKAMKDVVTEDGLLLERGTNVAISSYTIHRDEENYPSAEVFDPFRFSRATDERSSRDSSSSITPSETYLPFGHGRHACPGRWFARMKLKLLVAYIFMNYDIQPVAPKPRGFWAATFYLPPTKARIMVRRRAKNA</sequence>
<keyword evidence="5 9" id="KW-0560">Oxidoreductase</keyword>
<dbReference type="eggNOG" id="KOG0158">
    <property type="taxonomic scope" value="Eukaryota"/>
</dbReference>
<dbReference type="InterPro" id="IPR002403">
    <property type="entry name" value="Cyt_P450_E_grp-IV"/>
</dbReference>
<dbReference type="HOGENOM" id="CLU_022195_9_2_1"/>
<evidence type="ECO:0008006" key="13">
    <source>
        <dbReference type="Google" id="ProtNLM"/>
    </source>
</evidence>
<dbReference type="OrthoDB" id="1844152at2759"/>
<evidence type="ECO:0000256" key="1">
    <source>
        <dbReference type="ARBA" id="ARBA00001971"/>
    </source>
</evidence>
<feature type="binding site" description="axial binding residue" evidence="8">
    <location>
        <position position="448"/>
    </location>
    <ligand>
        <name>heme</name>
        <dbReference type="ChEBI" id="CHEBI:30413"/>
    </ligand>
    <ligandPart>
        <name>Fe</name>
        <dbReference type="ChEBI" id="CHEBI:18248"/>
    </ligandPart>
</feature>
<comment type="similarity">
    <text evidence="2 9">Belongs to the cytochrome P450 family.</text>
</comment>
<dbReference type="OMA" id="ICIRRRE"/>
<dbReference type="CDD" id="cd11041">
    <property type="entry name" value="CYP503A1-like"/>
    <property type="match status" value="1"/>
</dbReference>
<dbReference type="Gene3D" id="1.10.630.10">
    <property type="entry name" value="Cytochrome P450"/>
    <property type="match status" value="1"/>
</dbReference>
<keyword evidence="10" id="KW-0472">Membrane</keyword>
<name>U1HS32_ENDPU</name>
<gene>
    <name evidence="11" type="ORF">EPUS_07444</name>
</gene>
<keyword evidence="10" id="KW-1133">Transmembrane helix</keyword>
<evidence type="ECO:0000313" key="11">
    <source>
        <dbReference type="EMBL" id="ERF71974.1"/>
    </source>
</evidence>
<dbReference type="AlphaFoldDB" id="U1HS32"/>
<evidence type="ECO:0000256" key="6">
    <source>
        <dbReference type="ARBA" id="ARBA00023004"/>
    </source>
</evidence>
<keyword evidence="12" id="KW-1185">Reference proteome</keyword>
<organism evidence="11 12">
    <name type="scientific">Endocarpon pusillum (strain Z07020 / HMAS-L-300199)</name>
    <name type="common">Lichen-forming fungus</name>
    <dbReference type="NCBI Taxonomy" id="1263415"/>
    <lineage>
        <taxon>Eukaryota</taxon>
        <taxon>Fungi</taxon>
        <taxon>Dikarya</taxon>
        <taxon>Ascomycota</taxon>
        <taxon>Pezizomycotina</taxon>
        <taxon>Eurotiomycetes</taxon>
        <taxon>Chaetothyriomycetidae</taxon>
        <taxon>Verrucariales</taxon>
        <taxon>Verrucariaceae</taxon>
        <taxon>Endocarpon</taxon>
    </lineage>
</organism>
<evidence type="ECO:0000256" key="5">
    <source>
        <dbReference type="ARBA" id="ARBA00023002"/>
    </source>
</evidence>
<dbReference type="GO" id="GO:0005506">
    <property type="term" value="F:iron ion binding"/>
    <property type="evidence" value="ECO:0007669"/>
    <property type="project" value="InterPro"/>
</dbReference>
<keyword evidence="7 9" id="KW-0503">Monooxygenase</keyword>
<reference evidence="12" key="1">
    <citation type="journal article" date="2014" name="BMC Genomics">
        <title>Genome characteristics reveal the impact of lichenization on lichen-forming fungus Endocarpon pusillum Hedwig (Verrucariales, Ascomycota).</title>
        <authorList>
            <person name="Wang Y.-Y."/>
            <person name="Liu B."/>
            <person name="Zhang X.-Y."/>
            <person name="Zhou Q.-M."/>
            <person name="Zhang T."/>
            <person name="Li H."/>
            <person name="Yu Y.-F."/>
            <person name="Zhang X.-L."/>
            <person name="Hao X.-Y."/>
            <person name="Wang M."/>
            <person name="Wang L."/>
            <person name="Wei J.-C."/>
        </authorList>
    </citation>
    <scope>NUCLEOTIDE SEQUENCE [LARGE SCALE GENOMIC DNA]</scope>
    <source>
        <strain evidence="12">Z07020 / HMAS-L-300199</strain>
    </source>
</reference>
<feature type="transmembrane region" description="Helical" evidence="10">
    <location>
        <begin position="6"/>
        <end position="27"/>
    </location>
</feature>